<organism evidence="1">
    <name type="scientific">Rhizobium sp. ZPR3</name>
    <dbReference type="NCBI Taxonomy" id="3158967"/>
    <lineage>
        <taxon>Bacteria</taxon>
        <taxon>Pseudomonadati</taxon>
        <taxon>Pseudomonadota</taxon>
        <taxon>Alphaproteobacteria</taxon>
        <taxon>Hyphomicrobiales</taxon>
        <taxon>Rhizobiaceae</taxon>
        <taxon>Rhizobium/Agrobacterium group</taxon>
        <taxon>Rhizobium</taxon>
    </lineage>
</organism>
<proteinExistence type="predicted"/>
<protein>
    <submittedName>
        <fullName evidence="1">Uncharacterized protein</fullName>
    </submittedName>
</protein>
<gene>
    <name evidence="1" type="ORF">ABM479_29630</name>
</gene>
<name>A0AAU7S4J7_9HYPH</name>
<geneLocation type="plasmid" evidence="1">
    <name>unnamed2</name>
</geneLocation>
<reference evidence="1" key="1">
    <citation type="submission" date="2024-06" db="EMBL/GenBank/DDBJ databases">
        <authorList>
            <person name="Li T."/>
            <person name="Gao R."/>
        </authorList>
    </citation>
    <scope>NUCLEOTIDE SEQUENCE</scope>
    <source>
        <strain evidence="1">ZPR3</strain>
        <plasmid evidence="1">unnamed2</plasmid>
    </source>
</reference>
<dbReference type="RefSeq" id="WP_174173410.1">
    <property type="nucleotide sequence ID" value="NZ_CP157962.1"/>
</dbReference>
<dbReference type="EMBL" id="CP157962">
    <property type="protein sequence ID" value="XBT97429.1"/>
    <property type="molecule type" value="Genomic_DNA"/>
</dbReference>
<dbReference type="AlphaFoldDB" id="A0AAU7S4J7"/>
<keyword evidence="1" id="KW-0614">Plasmid</keyword>
<evidence type="ECO:0000313" key="1">
    <source>
        <dbReference type="EMBL" id="XBT97429.1"/>
    </source>
</evidence>
<accession>A0AAU7S4J7</accession>
<sequence length="69" mass="8075">MKNNAQELANEYLRLGGHRLLVMDDNILSTQSWEQDSPEAETFWKQEIEILAPRRRNEVMSFLPSINVT</sequence>